<keyword evidence="4" id="KW-1185">Reference proteome</keyword>
<evidence type="ECO:0000313" key="4">
    <source>
        <dbReference type="Proteomes" id="UP000316628"/>
    </source>
</evidence>
<evidence type="ECO:0000256" key="1">
    <source>
        <dbReference type="ARBA" id="ARBA00007169"/>
    </source>
</evidence>
<dbReference type="OrthoDB" id="4169718at2"/>
<dbReference type="InterPro" id="IPR012223">
    <property type="entry name" value="TEII"/>
</dbReference>
<organism evidence="3 4">
    <name type="scientific">Saccharothrix saharensis</name>
    <dbReference type="NCBI Taxonomy" id="571190"/>
    <lineage>
        <taxon>Bacteria</taxon>
        <taxon>Bacillati</taxon>
        <taxon>Actinomycetota</taxon>
        <taxon>Actinomycetes</taxon>
        <taxon>Pseudonocardiales</taxon>
        <taxon>Pseudonocardiaceae</taxon>
        <taxon>Saccharothrix</taxon>
    </lineage>
</organism>
<dbReference type="Gene3D" id="3.40.50.1820">
    <property type="entry name" value="alpha/beta hydrolase"/>
    <property type="match status" value="1"/>
</dbReference>
<dbReference type="PANTHER" id="PTHR11487:SF0">
    <property type="entry name" value="S-ACYL FATTY ACID SYNTHASE THIOESTERASE, MEDIUM CHAIN"/>
    <property type="match status" value="1"/>
</dbReference>
<dbReference type="Proteomes" id="UP000316628">
    <property type="component" value="Unassembled WGS sequence"/>
</dbReference>
<comment type="caution">
    <text evidence="3">The sequence shown here is derived from an EMBL/GenBank/DDBJ whole genome shotgun (WGS) entry which is preliminary data.</text>
</comment>
<dbReference type="SUPFAM" id="SSF53474">
    <property type="entry name" value="alpha/beta-Hydrolases"/>
    <property type="match status" value="1"/>
</dbReference>
<proteinExistence type="inferred from homology"/>
<feature type="domain" description="Thioesterase" evidence="2">
    <location>
        <begin position="22"/>
        <end position="240"/>
    </location>
</feature>
<evidence type="ECO:0000313" key="3">
    <source>
        <dbReference type="EMBL" id="TQM85427.1"/>
    </source>
</evidence>
<dbReference type="RefSeq" id="WP_141983468.1">
    <property type="nucleotide sequence ID" value="NZ_VFPP01000001.1"/>
</dbReference>
<gene>
    <name evidence="3" type="ORF">FHX81_7908</name>
</gene>
<dbReference type="InterPro" id="IPR029058">
    <property type="entry name" value="AB_hydrolase_fold"/>
</dbReference>
<evidence type="ECO:0000259" key="2">
    <source>
        <dbReference type="Pfam" id="PF00975"/>
    </source>
</evidence>
<dbReference type="EMBL" id="VFPP01000001">
    <property type="protein sequence ID" value="TQM85427.1"/>
    <property type="molecule type" value="Genomic_DNA"/>
</dbReference>
<dbReference type="InterPro" id="IPR001031">
    <property type="entry name" value="Thioesterase"/>
</dbReference>
<sequence>MSSPPRRGRWLLRRPDPDAAARLFVFPYSGLGASMYARWPARVGSMEVCAVQPPGRENRIREPHYGGYADLAEAAVPLLLPYLDRPFAFFGHCGGALAAFATAVRLHETGGPAPTVLFMSSQVAPHEGPYGRFLSMTDAELGVELAGLTRAMGGDPDPDMIDLGLGVLRADIGANQRYRLDEPMTLSSAVCAVGWADDVEIRPDQMGGWREYAPDGRFSAPVLTGGHHAFLAAPEHLVAELDQTMTKALAAQPGGRAWPSTS</sequence>
<dbReference type="Pfam" id="PF00975">
    <property type="entry name" value="Thioesterase"/>
    <property type="match status" value="1"/>
</dbReference>
<protein>
    <submittedName>
        <fullName evidence="3">Surfactin synthase thioesterase subunit</fullName>
    </submittedName>
</protein>
<dbReference type="GO" id="GO:0008610">
    <property type="term" value="P:lipid biosynthetic process"/>
    <property type="evidence" value="ECO:0007669"/>
    <property type="project" value="TreeGrafter"/>
</dbReference>
<accession>A0A543JRK7</accession>
<reference evidence="3 4" key="1">
    <citation type="submission" date="2019-06" db="EMBL/GenBank/DDBJ databases">
        <title>Sequencing the genomes of 1000 actinobacteria strains.</title>
        <authorList>
            <person name="Klenk H.-P."/>
        </authorList>
    </citation>
    <scope>NUCLEOTIDE SEQUENCE [LARGE SCALE GENOMIC DNA]</scope>
    <source>
        <strain evidence="3 4">DSM 45456</strain>
    </source>
</reference>
<dbReference type="PANTHER" id="PTHR11487">
    <property type="entry name" value="THIOESTERASE"/>
    <property type="match status" value="1"/>
</dbReference>
<comment type="similarity">
    <text evidence="1">Belongs to the thioesterase family.</text>
</comment>
<name>A0A543JRK7_9PSEU</name>
<dbReference type="AlphaFoldDB" id="A0A543JRK7"/>